<protein>
    <submittedName>
        <fullName evidence="1">Glycosyltransferase family 4 protein</fullName>
        <ecNumber evidence="1">2.4.-.-</ecNumber>
    </submittedName>
</protein>
<keyword evidence="1" id="KW-0808">Transferase</keyword>
<reference evidence="1" key="1">
    <citation type="submission" date="2024-06" db="EMBL/GenBank/DDBJ databases">
        <title>Methylostella associata gen. nov., sp. nov., a novel Ancalomicrobiaceae-affiliated facultatively methylotrophic bacteria that feed on methanotrophs of the genus Methylococcus.</title>
        <authorList>
            <person name="Saltykova V."/>
            <person name="Danilova O.V."/>
            <person name="Oshkin I.Y."/>
            <person name="Belova S.E."/>
            <person name="Pimenov N.V."/>
            <person name="Dedysh S.N."/>
        </authorList>
    </citation>
    <scope>NUCLEOTIDE SEQUENCE</scope>
    <source>
        <strain evidence="1">S20</strain>
    </source>
</reference>
<dbReference type="EMBL" id="CP158568">
    <property type="protein sequence ID" value="XBY46785.1"/>
    <property type="molecule type" value="Genomic_DNA"/>
</dbReference>
<name>A0AAU7XI71_9HYPH</name>
<dbReference type="RefSeq" id="WP_407051879.1">
    <property type="nucleotide sequence ID" value="NZ_CP158568.1"/>
</dbReference>
<dbReference type="CDD" id="cd03801">
    <property type="entry name" value="GT4_PimA-like"/>
    <property type="match status" value="1"/>
</dbReference>
<dbReference type="GO" id="GO:0016758">
    <property type="term" value="F:hexosyltransferase activity"/>
    <property type="evidence" value="ECO:0007669"/>
    <property type="project" value="TreeGrafter"/>
</dbReference>
<evidence type="ECO:0000313" key="1">
    <source>
        <dbReference type="EMBL" id="XBY46785.1"/>
    </source>
</evidence>
<proteinExistence type="predicted"/>
<dbReference type="SUPFAM" id="SSF53756">
    <property type="entry name" value="UDP-Glycosyltransferase/glycogen phosphorylase"/>
    <property type="match status" value="1"/>
</dbReference>
<dbReference type="EC" id="2.4.-.-" evidence="1"/>
<dbReference type="PANTHER" id="PTHR45947">
    <property type="entry name" value="SULFOQUINOVOSYL TRANSFERASE SQD2"/>
    <property type="match status" value="1"/>
</dbReference>
<accession>A0AAU7XI71</accession>
<gene>
    <name evidence="1" type="ORF">ABS361_02380</name>
</gene>
<dbReference type="Pfam" id="PF13692">
    <property type="entry name" value="Glyco_trans_1_4"/>
    <property type="match status" value="1"/>
</dbReference>
<sequence length="345" mass="37081">MEVVAPNFKRRLSGVTATIQRLVPLQASRIAIAALGPGLGDRVPRIGFSDLLSFWKRPPGRPFRIWHARRNVETLAGLLLRDLLRMPLRVVFTSASQRRHTAWSRFLIGRVDAVISTSSATAAYLDRPSTVIRHGIDAERFHPAPDPATAWTTAGLPGQFGIGCFGRIRAQKGTDVFVDAMIRLLPGHPAFSAVIFGRATAQHTGFLDGLKARVLTAGLADRIVFAGEVDVDAIAAWYRRLAIFVAPQRWEGFGLTPLEAMASGVPVVATTVGAFPELVVEGETGRLVAPGDVGAMVAALEPLMADASARAAMGSAARRHVVDHFTLEAEAAAIIAVYERLWATG</sequence>
<organism evidence="1">
    <name type="scientific">Methyloraptor flagellatus</name>
    <dbReference type="NCBI Taxonomy" id="3162530"/>
    <lineage>
        <taxon>Bacteria</taxon>
        <taxon>Pseudomonadati</taxon>
        <taxon>Pseudomonadota</taxon>
        <taxon>Alphaproteobacteria</taxon>
        <taxon>Hyphomicrobiales</taxon>
        <taxon>Ancalomicrobiaceae</taxon>
        <taxon>Methyloraptor</taxon>
    </lineage>
</organism>
<dbReference type="PANTHER" id="PTHR45947:SF3">
    <property type="entry name" value="SULFOQUINOVOSYL TRANSFERASE SQD2"/>
    <property type="match status" value="1"/>
</dbReference>
<dbReference type="Gene3D" id="3.40.50.2000">
    <property type="entry name" value="Glycogen Phosphorylase B"/>
    <property type="match status" value="2"/>
</dbReference>
<dbReference type="InterPro" id="IPR050194">
    <property type="entry name" value="Glycosyltransferase_grp1"/>
</dbReference>
<dbReference type="KEGG" id="mflg:ABS361_02380"/>
<dbReference type="AlphaFoldDB" id="A0AAU7XI71"/>
<keyword evidence="1" id="KW-0328">Glycosyltransferase</keyword>